<dbReference type="AlphaFoldDB" id="A0A0A9LZ11"/>
<protein>
    <submittedName>
        <fullName evidence="2">Uncharacterized protein</fullName>
    </submittedName>
</protein>
<feature type="region of interest" description="Disordered" evidence="1">
    <location>
        <begin position="1"/>
        <end position="36"/>
    </location>
</feature>
<reference evidence="2" key="1">
    <citation type="submission" date="2014-09" db="EMBL/GenBank/DDBJ databases">
        <authorList>
            <person name="Magalhaes I.L.F."/>
            <person name="Oliveira U."/>
            <person name="Santos F.R."/>
            <person name="Vidigal T.H.D.A."/>
            <person name="Brescovit A.D."/>
            <person name="Santos A.J."/>
        </authorList>
    </citation>
    <scope>NUCLEOTIDE SEQUENCE</scope>
    <source>
        <tissue evidence="2">Shoot tissue taken approximately 20 cm above the soil surface</tissue>
    </source>
</reference>
<proteinExistence type="predicted"/>
<name>A0A0A9LZ11_ARUDO</name>
<dbReference type="EMBL" id="GBRH01245812">
    <property type="protein sequence ID" value="JAD52083.1"/>
    <property type="molecule type" value="Transcribed_RNA"/>
</dbReference>
<organism evidence="2">
    <name type="scientific">Arundo donax</name>
    <name type="common">Giant reed</name>
    <name type="synonym">Donax arundinaceus</name>
    <dbReference type="NCBI Taxonomy" id="35708"/>
    <lineage>
        <taxon>Eukaryota</taxon>
        <taxon>Viridiplantae</taxon>
        <taxon>Streptophyta</taxon>
        <taxon>Embryophyta</taxon>
        <taxon>Tracheophyta</taxon>
        <taxon>Spermatophyta</taxon>
        <taxon>Magnoliopsida</taxon>
        <taxon>Liliopsida</taxon>
        <taxon>Poales</taxon>
        <taxon>Poaceae</taxon>
        <taxon>PACMAD clade</taxon>
        <taxon>Arundinoideae</taxon>
        <taxon>Arundineae</taxon>
        <taxon>Arundo</taxon>
    </lineage>
</organism>
<evidence type="ECO:0000256" key="1">
    <source>
        <dbReference type="SAM" id="MobiDB-lite"/>
    </source>
</evidence>
<feature type="compositionally biased region" description="Basic residues" evidence="1">
    <location>
        <begin position="1"/>
        <end position="13"/>
    </location>
</feature>
<evidence type="ECO:0000313" key="2">
    <source>
        <dbReference type="EMBL" id="JAD52083.1"/>
    </source>
</evidence>
<accession>A0A0A9LZ11</accession>
<reference evidence="2" key="2">
    <citation type="journal article" date="2015" name="Data Brief">
        <title>Shoot transcriptome of the giant reed, Arundo donax.</title>
        <authorList>
            <person name="Barrero R.A."/>
            <person name="Guerrero F.D."/>
            <person name="Moolhuijzen P."/>
            <person name="Goolsby J.A."/>
            <person name="Tidwell J."/>
            <person name="Bellgard S.E."/>
            <person name="Bellgard M.I."/>
        </authorList>
    </citation>
    <scope>NUCLEOTIDE SEQUENCE</scope>
    <source>
        <tissue evidence="2">Shoot tissue taken approximately 20 cm above the soil surface</tissue>
    </source>
</reference>
<sequence>MYRRQQQQGKKRPFSSGTTQQRSTRSKVRQGSTDNR</sequence>